<keyword evidence="2" id="KW-1185">Reference proteome</keyword>
<comment type="caution">
    <text evidence="1">The sequence shown here is derived from an EMBL/GenBank/DDBJ whole genome shotgun (WGS) entry which is preliminary data.</text>
</comment>
<proteinExistence type="predicted"/>
<dbReference type="EMBL" id="JACASF010000001">
    <property type="protein sequence ID" value="KAF6500992.1"/>
    <property type="molecule type" value="Genomic_DNA"/>
</dbReference>
<dbReference type="AlphaFoldDB" id="A0A7J8JXZ3"/>
<dbReference type="Proteomes" id="UP000550707">
    <property type="component" value="Unassembled WGS sequence"/>
</dbReference>
<gene>
    <name evidence="1" type="ORF">HJG59_008001</name>
</gene>
<accession>A0A7J8JXZ3</accession>
<sequence length="92" mass="10943">MEVSEKEISVEDEAEDKNVFKDCSKIAFYRRQKQQLSKKSTTYQALLDSVTTGKDSTRFQMINEATKVRDKYFYRELFISIFIWVEVNFHKG</sequence>
<evidence type="ECO:0000313" key="1">
    <source>
        <dbReference type="EMBL" id="KAF6500992.1"/>
    </source>
</evidence>
<protein>
    <submittedName>
        <fullName evidence="1">Uncharacterized protein</fullName>
    </submittedName>
</protein>
<organism evidence="1 2">
    <name type="scientific">Molossus molossus</name>
    <name type="common">Pallas' mastiff bat</name>
    <name type="synonym">Vespertilio molossus</name>
    <dbReference type="NCBI Taxonomy" id="27622"/>
    <lineage>
        <taxon>Eukaryota</taxon>
        <taxon>Metazoa</taxon>
        <taxon>Chordata</taxon>
        <taxon>Craniata</taxon>
        <taxon>Vertebrata</taxon>
        <taxon>Euteleostomi</taxon>
        <taxon>Mammalia</taxon>
        <taxon>Eutheria</taxon>
        <taxon>Laurasiatheria</taxon>
        <taxon>Chiroptera</taxon>
        <taxon>Yangochiroptera</taxon>
        <taxon>Molossidae</taxon>
        <taxon>Molossus</taxon>
    </lineage>
</organism>
<evidence type="ECO:0000313" key="2">
    <source>
        <dbReference type="Proteomes" id="UP000550707"/>
    </source>
</evidence>
<name>A0A7J8JXZ3_MOLMO</name>
<reference evidence="1 2" key="1">
    <citation type="journal article" date="2020" name="Nature">
        <title>Six reference-quality genomes reveal evolution of bat adaptations.</title>
        <authorList>
            <person name="Jebb D."/>
            <person name="Huang Z."/>
            <person name="Pippel M."/>
            <person name="Hughes G.M."/>
            <person name="Lavrichenko K."/>
            <person name="Devanna P."/>
            <person name="Winkler S."/>
            <person name="Jermiin L.S."/>
            <person name="Skirmuntt E.C."/>
            <person name="Katzourakis A."/>
            <person name="Burkitt-Gray L."/>
            <person name="Ray D.A."/>
            <person name="Sullivan K.A.M."/>
            <person name="Roscito J.G."/>
            <person name="Kirilenko B.M."/>
            <person name="Davalos L.M."/>
            <person name="Corthals A.P."/>
            <person name="Power M.L."/>
            <person name="Jones G."/>
            <person name="Ransome R.D."/>
            <person name="Dechmann D.K.N."/>
            <person name="Locatelli A.G."/>
            <person name="Puechmaille S.J."/>
            <person name="Fedrigo O."/>
            <person name="Jarvis E.D."/>
            <person name="Hiller M."/>
            <person name="Vernes S.C."/>
            <person name="Myers E.W."/>
            <person name="Teeling E.C."/>
        </authorList>
    </citation>
    <scope>NUCLEOTIDE SEQUENCE [LARGE SCALE GENOMIC DNA]</scope>
    <source>
        <strain evidence="1">MMolMol1</strain>
        <tissue evidence="1">Muscle</tissue>
    </source>
</reference>